<proteinExistence type="predicted"/>
<dbReference type="RefSeq" id="WP_349641666.1">
    <property type="nucleotide sequence ID" value="NZ_CAWVOH010000001.1"/>
</dbReference>
<evidence type="ECO:0008006" key="3">
    <source>
        <dbReference type="Google" id="ProtNLM"/>
    </source>
</evidence>
<comment type="caution">
    <text evidence="1">The sequence shown here is derived from an EMBL/GenBank/DDBJ whole genome shotgun (WGS) entry which is preliminary data.</text>
</comment>
<accession>A0ABP0EPC3</accession>
<reference evidence="1 2" key="1">
    <citation type="submission" date="2024-01" db="EMBL/GenBank/DDBJ databases">
        <authorList>
            <person name="Botero Cardona J."/>
        </authorList>
    </citation>
    <scope>NUCLEOTIDE SEQUENCE [LARGE SCALE GENOMIC DNA]</scope>
    <source>
        <strain evidence="1 2">LMG 33000</strain>
    </source>
</reference>
<dbReference type="EMBL" id="CAWVOH010000001">
    <property type="protein sequence ID" value="CAK8054124.1"/>
    <property type="molecule type" value="Genomic_DNA"/>
</dbReference>
<keyword evidence="2" id="KW-1185">Reference proteome</keyword>
<protein>
    <recommendedName>
        <fullName evidence="3">Phage protein</fullName>
    </recommendedName>
</protein>
<gene>
    <name evidence="1" type="ORF">R54876_GBNLAHCA_00685</name>
</gene>
<sequence>MKYRKSVDVEAYKVSKDDFLKNENVPDWIGNFNFSVDEKGNFRVDLMGMTGISTAGDGDYLVHSNDEVYAVAQGVFEKTYEKAD</sequence>
<evidence type="ECO:0000313" key="2">
    <source>
        <dbReference type="Proteomes" id="UP001314241"/>
    </source>
</evidence>
<name>A0ABP0EPC3_9LACO</name>
<organism evidence="1 2">
    <name type="scientific">Eupransor demetentiae</name>
    <dbReference type="NCBI Taxonomy" id="3109584"/>
    <lineage>
        <taxon>Bacteria</taxon>
        <taxon>Bacillati</taxon>
        <taxon>Bacillota</taxon>
        <taxon>Bacilli</taxon>
        <taxon>Lactobacillales</taxon>
        <taxon>Lactobacillaceae</taxon>
        <taxon>Eupransor</taxon>
    </lineage>
</organism>
<evidence type="ECO:0000313" key="1">
    <source>
        <dbReference type="EMBL" id="CAK8054124.1"/>
    </source>
</evidence>
<dbReference type="Proteomes" id="UP001314241">
    <property type="component" value="Unassembled WGS sequence"/>
</dbReference>